<evidence type="ECO:0000313" key="3">
    <source>
        <dbReference type="Proteomes" id="UP000612585"/>
    </source>
</evidence>
<feature type="region of interest" description="Disordered" evidence="1">
    <location>
        <begin position="39"/>
        <end position="58"/>
    </location>
</feature>
<gene>
    <name evidence="2" type="ORF">Vau01_012050</name>
</gene>
<evidence type="ECO:0000313" key="2">
    <source>
        <dbReference type="EMBL" id="GIJ53689.1"/>
    </source>
</evidence>
<dbReference type="EMBL" id="BOPG01000009">
    <property type="protein sequence ID" value="GIJ53689.1"/>
    <property type="molecule type" value="Genomic_DNA"/>
</dbReference>
<organism evidence="2 3">
    <name type="scientific">Virgisporangium aurantiacum</name>
    <dbReference type="NCBI Taxonomy" id="175570"/>
    <lineage>
        <taxon>Bacteria</taxon>
        <taxon>Bacillati</taxon>
        <taxon>Actinomycetota</taxon>
        <taxon>Actinomycetes</taxon>
        <taxon>Micromonosporales</taxon>
        <taxon>Micromonosporaceae</taxon>
        <taxon>Virgisporangium</taxon>
    </lineage>
</organism>
<protein>
    <submittedName>
        <fullName evidence="2">Uncharacterized protein</fullName>
    </submittedName>
</protein>
<proteinExistence type="predicted"/>
<keyword evidence="3" id="KW-1185">Reference proteome</keyword>
<accession>A0A8J3YXB0</accession>
<dbReference type="Proteomes" id="UP000612585">
    <property type="component" value="Unassembled WGS sequence"/>
</dbReference>
<reference evidence="2" key="1">
    <citation type="submission" date="2021-01" db="EMBL/GenBank/DDBJ databases">
        <title>Whole genome shotgun sequence of Virgisporangium aurantiacum NBRC 16421.</title>
        <authorList>
            <person name="Komaki H."/>
            <person name="Tamura T."/>
        </authorList>
    </citation>
    <scope>NUCLEOTIDE SEQUENCE</scope>
    <source>
        <strain evidence="2">NBRC 16421</strain>
    </source>
</reference>
<name>A0A8J3YXB0_9ACTN</name>
<sequence>MAAAGPSTASDNALRQNASASAGAAAYAISGADVDTLTTATHNARTTGKPSRDTVPHRAMLHRVAIQTRLVEIEGWVRSDNCE</sequence>
<dbReference type="AlphaFoldDB" id="A0A8J3YXB0"/>
<comment type="caution">
    <text evidence="2">The sequence shown here is derived from an EMBL/GenBank/DDBJ whole genome shotgun (WGS) entry which is preliminary data.</text>
</comment>
<evidence type="ECO:0000256" key="1">
    <source>
        <dbReference type="SAM" id="MobiDB-lite"/>
    </source>
</evidence>